<feature type="region of interest" description="Disordered" evidence="1">
    <location>
        <begin position="94"/>
        <end position="131"/>
    </location>
</feature>
<keyword evidence="2" id="KW-1133">Transmembrane helix</keyword>
<dbReference type="EMBL" id="BQKI01000082">
    <property type="protein sequence ID" value="GJN30887.1"/>
    <property type="molecule type" value="Genomic_DNA"/>
</dbReference>
<evidence type="ECO:0000256" key="2">
    <source>
        <dbReference type="SAM" id="Phobius"/>
    </source>
</evidence>
<reference evidence="3" key="2">
    <citation type="submission" date="2021-12" db="EMBL/GenBank/DDBJ databases">
        <title>Resequencing data analysis of finger millet.</title>
        <authorList>
            <person name="Hatakeyama M."/>
            <person name="Aluri S."/>
            <person name="Balachadran M.T."/>
            <person name="Sivarajan S.R."/>
            <person name="Poveda L."/>
            <person name="Shimizu-Inatsugi R."/>
            <person name="Schlapbach R."/>
            <person name="Sreeman S.M."/>
            <person name="Shimizu K.K."/>
        </authorList>
    </citation>
    <scope>NUCLEOTIDE SEQUENCE</scope>
</reference>
<organism evidence="3 4">
    <name type="scientific">Eleusine coracana subsp. coracana</name>
    <dbReference type="NCBI Taxonomy" id="191504"/>
    <lineage>
        <taxon>Eukaryota</taxon>
        <taxon>Viridiplantae</taxon>
        <taxon>Streptophyta</taxon>
        <taxon>Embryophyta</taxon>
        <taxon>Tracheophyta</taxon>
        <taxon>Spermatophyta</taxon>
        <taxon>Magnoliopsida</taxon>
        <taxon>Liliopsida</taxon>
        <taxon>Poales</taxon>
        <taxon>Poaceae</taxon>
        <taxon>PACMAD clade</taxon>
        <taxon>Chloridoideae</taxon>
        <taxon>Cynodonteae</taxon>
        <taxon>Eleusininae</taxon>
        <taxon>Eleusine</taxon>
    </lineage>
</organism>
<keyword evidence="2" id="KW-0472">Membrane</keyword>
<proteinExistence type="predicted"/>
<gene>
    <name evidence="3" type="primary">gb19231</name>
    <name evidence="3" type="ORF">PR202_gb19231</name>
</gene>
<name>A0AAV5F735_ELECO</name>
<keyword evidence="4" id="KW-1185">Reference proteome</keyword>
<evidence type="ECO:0000313" key="4">
    <source>
        <dbReference type="Proteomes" id="UP001054889"/>
    </source>
</evidence>
<protein>
    <submittedName>
        <fullName evidence="3">Uncharacterized protein</fullName>
    </submittedName>
</protein>
<dbReference type="Proteomes" id="UP001054889">
    <property type="component" value="Unassembled WGS sequence"/>
</dbReference>
<dbReference type="PANTHER" id="PTHR36595">
    <property type="entry name" value="TRANSMEMBRANE PROTEIN"/>
    <property type="match status" value="1"/>
</dbReference>
<reference evidence="3" key="1">
    <citation type="journal article" date="2018" name="DNA Res.">
        <title>Multiple hybrid de novo genome assembly of finger millet, an orphan allotetraploid crop.</title>
        <authorList>
            <person name="Hatakeyama M."/>
            <person name="Aluri S."/>
            <person name="Balachadran M.T."/>
            <person name="Sivarajan S.R."/>
            <person name="Patrignani A."/>
            <person name="Gruter S."/>
            <person name="Poveda L."/>
            <person name="Shimizu-Inatsugi R."/>
            <person name="Baeten J."/>
            <person name="Francoijs K.J."/>
            <person name="Nataraja K.N."/>
            <person name="Reddy Y.A.N."/>
            <person name="Phadnis S."/>
            <person name="Ravikumar R.L."/>
            <person name="Schlapbach R."/>
            <person name="Sreeman S.M."/>
            <person name="Shimizu K.K."/>
        </authorList>
    </citation>
    <scope>NUCLEOTIDE SEQUENCE</scope>
</reference>
<keyword evidence="2" id="KW-0812">Transmembrane</keyword>
<dbReference type="PANTHER" id="PTHR36595:SF1">
    <property type="entry name" value="TRANSMEMBRANE PROTEIN"/>
    <property type="match status" value="1"/>
</dbReference>
<feature type="transmembrane region" description="Helical" evidence="2">
    <location>
        <begin position="12"/>
        <end position="34"/>
    </location>
</feature>
<evidence type="ECO:0000313" key="3">
    <source>
        <dbReference type="EMBL" id="GJN30887.1"/>
    </source>
</evidence>
<comment type="caution">
    <text evidence="3">The sequence shown here is derived from an EMBL/GenBank/DDBJ whole genome shotgun (WGS) entry which is preliminary data.</text>
</comment>
<accession>A0AAV5F735</accession>
<dbReference type="AlphaFoldDB" id="A0AAV5F735"/>
<evidence type="ECO:0000256" key="1">
    <source>
        <dbReference type="SAM" id="MobiDB-lite"/>
    </source>
</evidence>
<sequence length="156" mass="16354">MLNTTVELIAHWASSSPSLLAFCFSHLIIAALLLGGRGYASDIDGRRECTAEAVEAETLLAGQFQSRGTNVGERGSASSNASCHAVAEAGEAGAGAAQLQASDTNGSGDGASVSADTLQGRCGDEDEEDDDQLMVRAEEFIQRMNRAWRTENVRAC</sequence>